<dbReference type="GO" id="GO:0005763">
    <property type="term" value="C:mitochondrial small ribosomal subunit"/>
    <property type="evidence" value="ECO:0007669"/>
    <property type="project" value="InterPro"/>
</dbReference>
<dbReference type="InterPro" id="IPR027486">
    <property type="entry name" value="Ribosomal_uS10_dom"/>
</dbReference>
<evidence type="ECO:0000256" key="8">
    <source>
        <dbReference type="SAM" id="MobiDB-lite"/>
    </source>
</evidence>
<feature type="region of interest" description="Disordered" evidence="8">
    <location>
        <begin position="246"/>
        <end position="269"/>
    </location>
</feature>
<dbReference type="InterPro" id="IPR036838">
    <property type="entry name" value="Ribosomal_uS10_dom_sf"/>
</dbReference>
<dbReference type="OrthoDB" id="366214at2759"/>
<keyword evidence="11" id="KW-1185">Reference proteome</keyword>
<evidence type="ECO:0000256" key="1">
    <source>
        <dbReference type="ARBA" id="ARBA00004173"/>
    </source>
</evidence>
<gene>
    <name evidence="10" type="primary">RSM10</name>
    <name evidence="10" type="ORF">H4R34_002048</name>
</gene>
<dbReference type="HAMAP" id="MF_00508">
    <property type="entry name" value="Ribosomal_uS10"/>
    <property type="match status" value="1"/>
</dbReference>
<dbReference type="Pfam" id="PF00338">
    <property type="entry name" value="Ribosomal_S10"/>
    <property type="match status" value="1"/>
</dbReference>
<evidence type="ECO:0000256" key="6">
    <source>
        <dbReference type="ARBA" id="ARBA00035261"/>
    </source>
</evidence>
<dbReference type="GO" id="GO:0016874">
    <property type="term" value="F:ligase activity"/>
    <property type="evidence" value="ECO:0007669"/>
    <property type="project" value="UniProtKB-KW"/>
</dbReference>
<comment type="similarity">
    <text evidence="2">Belongs to the universal ribosomal protein uS10 family.</text>
</comment>
<keyword evidence="5" id="KW-0687">Ribonucleoprotein</keyword>
<dbReference type="GO" id="GO:0003735">
    <property type="term" value="F:structural constituent of ribosome"/>
    <property type="evidence" value="ECO:0007669"/>
    <property type="project" value="InterPro"/>
</dbReference>
<evidence type="ECO:0000256" key="4">
    <source>
        <dbReference type="ARBA" id="ARBA00023128"/>
    </source>
</evidence>
<protein>
    <recommendedName>
        <fullName evidence="6">Small ribosomal subunit protein uS10m</fullName>
    </recommendedName>
    <alternativeName>
        <fullName evidence="7">28S ribosomal protein S10, mitochondrial</fullName>
    </alternativeName>
</protein>
<evidence type="ECO:0000313" key="10">
    <source>
        <dbReference type="EMBL" id="KAJ1981496.1"/>
    </source>
</evidence>
<dbReference type="PANTHER" id="PTHR13334:SF4">
    <property type="entry name" value="SMALL RIBOSOMAL SUBUNIT PROTEIN US10M"/>
    <property type="match status" value="1"/>
</dbReference>
<comment type="caution">
    <text evidence="10">The sequence shown here is derived from an EMBL/GenBank/DDBJ whole genome shotgun (WGS) entry which is preliminary data.</text>
</comment>
<sequence>MASQGSRLLTGRASSAGRQLLQKPQSSSMVFLSGVRAQSTTSRPIMEAMDRVLRLNKFQPAKTSAAVKIDPMWRPAKKVPPTMGLTTCNLHFEAFSNHRIDFYINFVRKVAEVMKVPCSNVVGLPTHTHVWTVLKSPFVHKGAQENFSRLRIKRLLQIKDTHPDTLKVFLNYIEDNLPAGVGMRIHRFEYATLNDALTEAERVKPPKGEPLSSHHVKAIADAVIDHMKSHPTDSIDKVAREAIKKIRPDAMPPPLMPRGWNPSTQKKEQ</sequence>
<keyword evidence="4" id="KW-0496">Mitochondrion</keyword>
<dbReference type="AlphaFoldDB" id="A0A9W8B4X2"/>
<accession>A0A9W8B4X2</accession>
<evidence type="ECO:0000256" key="7">
    <source>
        <dbReference type="ARBA" id="ARBA00035544"/>
    </source>
</evidence>
<dbReference type="EMBL" id="JANBQB010000123">
    <property type="protein sequence ID" value="KAJ1981496.1"/>
    <property type="molecule type" value="Genomic_DNA"/>
</dbReference>
<evidence type="ECO:0000256" key="2">
    <source>
        <dbReference type="ARBA" id="ARBA00007102"/>
    </source>
</evidence>
<comment type="subcellular location">
    <subcellularLocation>
        <location evidence="1">Mitochondrion</location>
    </subcellularLocation>
</comment>
<dbReference type="SMART" id="SM01403">
    <property type="entry name" value="Ribosomal_S10"/>
    <property type="match status" value="1"/>
</dbReference>
<feature type="region of interest" description="Disordered" evidence="8">
    <location>
        <begin position="1"/>
        <end position="21"/>
    </location>
</feature>
<keyword evidence="3 10" id="KW-0689">Ribosomal protein</keyword>
<keyword evidence="10" id="KW-0436">Ligase</keyword>
<dbReference type="Gene3D" id="3.30.70.600">
    <property type="entry name" value="Ribosomal protein S10 domain"/>
    <property type="match status" value="1"/>
</dbReference>
<dbReference type="SUPFAM" id="SSF54999">
    <property type="entry name" value="Ribosomal protein S10"/>
    <property type="match status" value="1"/>
</dbReference>
<dbReference type="InterPro" id="IPR001848">
    <property type="entry name" value="Ribosomal_uS10"/>
</dbReference>
<dbReference type="InterPro" id="IPR040055">
    <property type="entry name" value="Ribosomal_uS10m"/>
</dbReference>
<dbReference type="Proteomes" id="UP001151582">
    <property type="component" value="Unassembled WGS sequence"/>
</dbReference>
<dbReference type="PANTHER" id="PTHR13334">
    <property type="entry name" value="MITOCHONDRIAL 28S RIBOSOMAL PROTEIN S10"/>
    <property type="match status" value="1"/>
</dbReference>
<evidence type="ECO:0000256" key="3">
    <source>
        <dbReference type="ARBA" id="ARBA00022980"/>
    </source>
</evidence>
<evidence type="ECO:0000256" key="5">
    <source>
        <dbReference type="ARBA" id="ARBA00023274"/>
    </source>
</evidence>
<proteinExistence type="inferred from homology"/>
<dbReference type="GO" id="GO:0006412">
    <property type="term" value="P:translation"/>
    <property type="evidence" value="ECO:0007669"/>
    <property type="project" value="InterPro"/>
</dbReference>
<evidence type="ECO:0000259" key="9">
    <source>
        <dbReference type="SMART" id="SM01403"/>
    </source>
</evidence>
<feature type="domain" description="Small ribosomal subunit protein uS10" evidence="9">
    <location>
        <begin position="89"/>
        <end position="186"/>
    </location>
</feature>
<reference evidence="10" key="1">
    <citation type="submission" date="2022-07" db="EMBL/GenBank/DDBJ databases">
        <title>Phylogenomic reconstructions and comparative analyses of Kickxellomycotina fungi.</title>
        <authorList>
            <person name="Reynolds N.K."/>
            <person name="Stajich J.E."/>
            <person name="Barry K."/>
            <person name="Grigoriev I.V."/>
            <person name="Crous P."/>
            <person name="Smith M.E."/>
        </authorList>
    </citation>
    <scope>NUCLEOTIDE SEQUENCE</scope>
    <source>
        <strain evidence="10">RSA 567</strain>
    </source>
</reference>
<evidence type="ECO:0000313" key="11">
    <source>
        <dbReference type="Proteomes" id="UP001151582"/>
    </source>
</evidence>
<organism evidence="10 11">
    <name type="scientific">Dimargaris verticillata</name>
    <dbReference type="NCBI Taxonomy" id="2761393"/>
    <lineage>
        <taxon>Eukaryota</taxon>
        <taxon>Fungi</taxon>
        <taxon>Fungi incertae sedis</taxon>
        <taxon>Zoopagomycota</taxon>
        <taxon>Kickxellomycotina</taxon>
        <taxon>Dimargaritomycetes</taxon>
        <taxon>Dimargaritales</taxon>
        <taxon>Dimargaritaceae</taxon>
        <taxon>Dimargaris</taxon>
    </lineage>
</organism>
<name>A0A9W8B4X2_9FUNG</name>